<evidence type="ECO:0000256" key="3">
    <source>
        <dbReference type="ARBA" id="ARBA00023163"/>
    </source>
</evidence>
<keyword evidence="2" id="KW-0805">Transcription regulation</keyword>
<sequence>MNFGGNSNTDQAMATSSSSSSSSFSTDTSSTSSSINNPNTISSNNDIGEGKGLMMDPSPMSDKNQIFIADAPVSGHDNTIGETNAQTGFQFNACRADPNMDEKKHRRTMSNRLSAERTRKKRAQYVSELERKLKILEVRIAVQRPQISQDKEHVQFLQMEHLKRLNKILTDKKNGLMRIDGIYGVNPAEMNRLNQHVMNQPAASRFNQHVTMNQPTVNRLNQVVMNQPAVNRLNEHVTMNQPTVNRLNQVVMNQPAAANRLNEHVTVNQPPAVEYHGTNGHERLINNMFNNKHIIINQPVTNDHQYGSARALQNAHKMRINNNRLNQQVIMNQTAAVEHGNARIETNDGHHDELLMNSNILNQQTPMNHQVLVNQPAAAVECAQTETNGGHELLVNSNWLNQQQVPVNRPAAMVYGVAPAETNGGHELLILNSNRLNQQVPMNQSAAAEYGGSTNDYQLLMNYQPQPGQMMVSRDNWDQLGMDLQMPNQLPGQMMAPPDNWDQLGMVQMPNPNSNMTINPNC</sequence>
<evidence type="ECO:0000256" key="2">
    <source>
        <dbReference type="ARBA" id="ARBA00023015"/>
    </source>
</evidence>
<dbReference type="InterPro" id="IPR044759">
    <property type="entry name" value="bZIP_RF2"/>
</dbReference>
<dbReference type="EMBL" id="JAJSOW010000003">
    <property type="protein sequence ID" value="KAI9196336.1"/>
    <property type="molecule type" value="Genomic_DNA"/>
</dbReference>
<dbReference type="PROSITE" id="PS00036">
    <property type="entry name" value="BZIP_BASIC"/>
    <property type="match status" value="1"/>
</dbReference>
<dbReference type="InterPro" id="IPR046347">
    <property type="entry name" value="bZIP_sf"/>
</dbReference>
<evidence type="ECO:0000259" key="6">
    <source>
        <dbReference type="PROSITE" id="PS50217"/>
    </source>
</evidence>
<dbReference type="Gene3D" id="1.20.5.170">
    <property type="match status" value="1"/>
</dbReference>
<evidence type="ECO:0000256" key="4">
    <source>
        <dbReference type="ARBA" id="ARBA00023242"/>
    </source>
</evidence>
<feature type="domain" description="BZIP" evidence="6">
    <location>
        <begin position="101"/>
        <end position="158"/>
    </location>
</feature>
<keyword evidence="3" id="KW-0804">Transcription</keyword>
<evidence type="ECO:0000256" key="1">
    <source>
        <dbReference type="ARBA" id="ARBA00004123"/>
    </source>
</evidence>
<comment type="subcellular location">
    <subcellularLocation>
        <location evidence="1">Nucleus</location>
    </subcellularLocation>
</comment>
<dbReference type="PROSITE" id="PS50217">
    <property type="entry name" value="BZIP"/>
    <property type="match status" value="1"/>
</dbReference>
<feature type="region of interest" description="Disordered" evidence="5">
    <location>
        <begin position="100"/>
        <end position="119"/>
    </location>
</feature>
<keyword evidence="8" id="KW-1185">Reference proteome</keyword>
<dbReference type="SUPFAM" id="SSF57959">
    <property type="entry name" value="Leucine zipper domain"/>
    <property type="match status" value="1"/>
</dbReference>
<evidence type="ECO:0000256" key="5">
    <source>
        <dbReference type="SAM" id="MobiDB-lite"/>
    </source>
</evidence>
<proteinExistence type="predicted"/>
<dbReference type="InterPro" id="IPR052483">
    <property type="entry name" value="bZIP_transcription_regulators"/>
</dbReference>
<gene>
    <name evidence="7" type="ORF">LWI28_023051</name>
</gene>
<evidence type="ECO:0000313" key="7">
    <source>
        <dbReference type="EMBL" id="KAI9196336.1"/>
    </source>
</evidence>
<dbReference type="GO" id="GO:0005634">
    <property type="term" value="C:nucleus"/>
    <property type="evidence" value="ECO:0007669"/>
    <property type="project" value="UniProtKB-SubCell"/>
</dbReference>
<dbReference type="GO" id="GO:0003700">
    <property type="term" value="F:DNA-binding transcription factor activity"/>
    <property type="evidence" value="ECO:0007669"/>
    <property type="project" value="InterPro"/>
</dbReference>
<evidence type="ECO:0000313" key="8">
    <source>
        <dbReference type="Proteomes" id="UP001064489"/>
    </source>
</evidence>
<dbReference type="CDD" id="cd14703">
    <property type="entry name" value="bZIP_plant_RF2"/>
    <property type="match status" value="1"/>
</dbReference>
<comment type="caution">
    <text evidence="7">The sequence shown here is derived from an EMBL/GenBank/DDBJ whole genome shotgun (WGS) entry which is preliminary data.</text>
</comment>
<feature type="compositionally biased region" description="Polar residues" evidence="5">
    <location>
        <begin position="1"/>
        <end position="14"/>
    </location>
</feature>
<dbReference type="GO" id="GO:0045893">
    <property type="term" value="P:positive regulation of DNA-templated transcription"/>
    <property type="evidence" value="ECO:0007669"/>
    <property type="project" value="TreeGrafter"/>
</dbReference>
<dbReference type="AlphaFoldDB" id="A0AAD5JNB6"/>
<dbReference type="PANTHER" id="PTHR46391:SF13">
    <property type="entry name" value="ACTIVATOR OF SPOMIN LUC3"/>
    <property type="match status" value="1"/>
</dbReference>
<name>A0AAD5JNB6_ACENE</name>
<organism evidence="7 8">
    <name type="scientific">Acer negundo</name>
    <name type="common">Box elder</name>
    <dbReference type="NCBI Taxonomy" id="4023"/>
    <lineage>
        <taxon>Eukaryota</taxon>
        <taxon>Viridiplantae</taxon>
        <taxon>Streptophyta</taxon>
        <taxon>Embryophyta</taxon>
        <taxon>Tracheophyta</taxon>
        <taxon>Spermatophyta</taxon>
        <taxon>Magnoliopsida</taxon>
        <taxon>eudicotyledons</taxon>
        <taxon>Gunneridae</taxon>
        <taxon>Pentapetalae</taxon>
        <taxon>rosids</taxon>
        <taxon>malvids</taxon>
        <taxon>Sapindales</taxon>
        <taxon>Sapindaceae</taxon>
        <taxon>Hippocastanoideae</taxon>
        <taxon>Acereae</taxon>
        <taxon>Acer</taxon>
    </lineage>
</organism>
<dbReference type="Pfam" id="PF00170">
    <property type="entry name" value="bZIP_1"/>
    <property type="match status" value="1"/>
</dbReference>
<keyword evidence="4" id="KW-0539">Nucleus</keyword>
<dbReference type="GO" id="GO:0003677">
    <property type="term" value="F:DNA binding"/>
    <property type="evidence" value="ECO:0007669"/>
    <property type="project" value="TreeGrafter"/>
</dbReference>
<feature type="compositionally biased region" description="Low complexity" evidence="5">
    <location>
        <begin position="15"/>
        <end position="45"/>
    </location>
</feature>
<protein>
    <recommendedName>
        <fullName evidence="6">BZIP domain-containing protein</fullName>
    </recommendedName>
</protein>
<dbReference type="PANTHER" id="PTHR46391">
    <property type="entry name" value="BASIC LEUCINE ZIPPER 34"/>
    <property type="match status" value="1"/>
</dbReference>
<accession>A0AAD5JNB6</accession>
<reference evidence="7" key="1">
    <citation type="journal article" date="2022" name="Plant J.">
        <title>Strategies of tolerance reflected in two North American maple genomes.</title>
        <authorList>
            <person name="McEvoy S.L."/>
            <person name="Sezen U.U."/>
            <person name="Trouern-Trend A."/>
            <person name="McMahon S.M."/>
            <person name="Schaberg P.G."/>
            <person name="Yang J."/>
            <person name="Wegrzyn J.L."/>
            <person name="Swenson N.G."/>
        </authorList>
    </citation>
    <scope>NUCLEOTIDE SEQUENCE</scope>
    <source>
        <strain evidence="7">91603</strain>
    </source>
</reference>
<reference evidence="7" key="2">
    <citation type="submission" date="2023-02" db="EMBL/GenBank/DDBJ databases">
        <authorList>
            <person name="Swenson N.G."/>
            <person name="Wegrzyn J.L."/>
            <person name="Mcevoy S.L."/>
        </authorList>
    </citation>
    <scope>NUCLEOTIDE SEQUENCE</scope>
    <source>
        <strain evidence="7">91603</strain>
        <tissue evidence="7">Leaf</tissue>
    </source>
</reference>
<dbReference type="Proteomes" id="UP001064489">
    <property type="component" value="Chromosome 1"/>
</dbReference>
<feature type="region of interest" description="Disordered" evidence="5">
    <location>
        <begin position="1"/>
        <end position="62"/>
    </location>
</feature>
<dbReference type="InterPro" id="IPR004827">
    <property type="entry name" value="bZIP"/>
</dbReference>